<protein>
    <submittedName>
        <fullName evidence="7">AI-2E family transporter</fullName>
    </submittedName>
</protein>
<keyword evidence="8" id="KW-1185">Reference proteome</keyword>
<dbReference type="PANTHER" id="PTHR21716">
    <property type="entry name" value="TRANSMEMBRANE PROTEIN"/>
    <property type="match status" value="1"/>
</dbReference>
<keyword evidence="5 6" id="KW-0472">Membrane</keyword>
<reference evidence="7 8" key="1">
    <citation type="submission" date="2021-03" db="EMBL/GenBank/DDBJ databases">
        <title>Tianweitania aestuarii sp. nov., isolated from a tidal flat.</title>
        <authorList>
            <person name="Park S."/>
            <person name="Yoon J.-H."/>
        </authorList>
    </citation>
    <scope>NUCLEOTIDE SEQUENCE [LARGE SCALE GENOMIC DNA]</scope>
    <source>
        <strain evidence="7 8">BSSL-BM11</strain>
    </source>
</reference>
<dbReference type="EMBL" id="JAFMNX010000001">
    <property type="protein sequence ID" value="MBS9720514.1"/>
    <property type="molecule type" value="Genomic_DNA"/>
</dbReference>
<dbReference type="PANTHER" id="PTHR21716:SF62">
    <property type="entry name" value="TRANSPORT PROTEIN YDBI-RELATED"/>
    <property type="match status" value="1"/>
</dbReference>
<gene>
    <name evidence="7" type="ORF">JYU29_07435</name>
</gene>
<dbReference type="RefSeq" id="WP_213984031.1">
    <property type="nucleotide sequence ID" value="NZ_JAFMNX010000001.1"/>
</dbReference>
<feature type="transmembrane region" description="Helical" evidence="6">
    <location>
        <begin position="188"/>
        <end position="210"/>
    </location>
</feature>
<feature type="transmembrane region" description="Helical" evidence="6">
    <location>
        <begin position="291"/>
        <end position="313"/>
    </location>
</feature>
<keyword evidence="3 6" id="KW-0812">Transmembrane</keyword>
<dbReference type="Pfam" id="PF01594">
    <property type="entry name" value="AI-2E_transport"/>
    <property type="match status" value="1"/>
</dbReference>
<organism evidence="7 8">
    <name type="scientific">Tianweitania aestuarii</name>
    <dbReference type="NCBI Taxonomy" id="2814886"/>
    <lineage>
        <taxon>Bacteria</taxon>
        <taxon>Pseudomonadati</taxon>
        <taxon>Pseudomonadota</taxon>
        <taxon>Alphaproteobacteria</taxon>
        <taxon>Hyphomicrobiales</taxon>
        <taxon>Phyllobacteriaceae</taxon>
        <taxon>Tianweitania</taxon>
    </lineage>
</organism>
<feature type="transmembrane region" description="Helical" evidence="6">
    <location>
        <begin position="252"/>
        <end position="271"/>
    </location>
</feature>
<evidence type="ECO:0000256" key="4">
    <source>
        <dbReference type="ARBA" id="ARBA00022989"/>
    </source>
</evidence>
<feature type="transmembrane region" description="Helical" evidence="6">
    <location>
        <begin position="216"/>
        <end position="245"/>
    </location>
</feature>
<feature type="transmembrane region" description="Helical" evidence="6">
    <location>
        <begin position="141"/>
        <end position="167"/>
    </location>
</feature>
<evidence type="ECO:0000313" key="8">
    <source>
        <dbReference type="Proteomes" id="UP001297272"/>
    </source>
</evidence>
<accession>A0ABS5RU52</accession>
<evidence type="ECO:0000256" key="5">
    <source>
        <dbReference type="ARBA" id="ARBA00023136"/>
    </source>
</evidence>
<sequence>MTRRSTSLLVLAAGFLLVLWLAADVLLAVFAGILVAVFLRGSGDWIAARLHVKKSVGLAIFSVLLVVAIAGFVAIAGAALADQVQQLIDSLPSAISSAKNYLDDHSWVQRGVDAFNPSSLAPSTEGTASIFSSSLGALGNAVVIAFVGLYGAIAPSTYVNGFVALFAPSLRATAKDILLQSGVALRGWLRAQFVSMAVVGVLTGLGLWLLGMPLAAILGVLAAALTFIPNIGPVLAAVPAVLIGLSEGVSTALWVVGLYLAVQTIESYLITPRVQQESVSLPPALTISAQLLFGVLFGILGLALATPLAAVALRIGQMFYVERYLDEEKEPGGAATSGR</sequence>
<dbReference type="InterPro" id="IPR002549">
    <property type="entry name" value="AI-2E-like"/>
</dbReference>
<evidence type="ECO:0000256" key="1">
    <source>
        <dbReference type="ARBA" id="ARBA00004141"/>
    </source>
</evidence>
<evidence type="ECO:0000256" key="2">
    <source>
        <dbReference type="ARBA" id="ARBA00009773"/>
    </source>
</evidence>
<evidence type="ECO:0000313" key="7">
    <source>
        <dbReference type="EMBL" id="MBS9720514.1"/>
    </source>
</evidence>
<comment type="subcellular location">
    <subcellularLocation>
        <location evidence="1">Membrane</location>
        <topology evidence="1">Multi-pass membrane protein</topology>
    </subcellularLocation>
</comment>
<name>A0ABS5RU52_9HYPH</name>
<comment type="similarity">
    <text evidence="2">Belongs to the autoinducer-2 exporter (AI-2E) (TC 2.A.86) family.</text>
</comment>
<proteinExistence type="inferred from homology"/>
<evidence type="ECO:0000256" key="3">
    <source>
        <dbReference type="ARBA" id="ARBA00022692"/>
    </source>
</evidence>
<evidence type="ECO:0000256" key="6">
    <source>
        <dbReference type="SAM" id="Phobius"/>
    </source>
</evidence>
<dbReference type="Proteomes" id="UP001297272">
    <property type="component" value="Unassembled WGS sequence"/>
</dbReference>
<keyword evidence="4 6" id="KW-1133">Transmembrane helix</keyword>
<feature type="transmembrane region" description="Helical" evidence="6">
    <location>
        <begin position="59"/>
        <end position="81"/>
    </location>
</feature>
<comment type="caution">
    <text evidence="7">The sequence shown here is derived from an EMBL/GenBank/DDBJ whole genome shotgun (WGS) entry which is preliminary data.</text>
</comment>
<feature type="transmembrane region" description="Helical" evidence="6">
    <location>
        <begin position="6"/>
        <end position="39"/>
    </location>
</feature>